<protein>
    <submittedName>
        <fullName evidence="2">Uncharacterized protein</fullName>
    </submittedName>
</protein>
<evidence type="ECO:0000313" key="2">
    <source>
        <dbReference type="EMBL" id="KAK8596507.1"/>
    </source>
</evidence>
<dbReference type="Proteomes" id="UP001472677">
    <property type="component" value="Unassembled WGS sequence"/>
</dbReference>
<proteinExistence type="predicted"/>
<keyword evidence="3" id="KW-1185">Reference proteome</keyword>
<sequence>MQPQDNKHGRSSPCQYEVTGSWPPNIVPQVSPCPTLERLVSPASNEEQREAKKFWNCANAEGSHDLMVSDAETTTDGYGGGIDKQHGIDSDKDKDRKTYASKVLGHNNRGSVGCEPKGFLEDEVIIMKDDIILDHDNCRRKGYGAAREETLRTSKKNLHSAELKLVVRNATYIAFNLEKKAKTHRKEVVTTKTHRKAAHQRLLITRPGLLLDLIRQSEYWKKGKQGTSQMLSLRRMSRLVLRKKSGETTLQDHLKFYDFLQSIRKKDTRLDQKALAAMARDFFMSLFTNDMRAMRNFPAHGRFPHVEPRDILRLVEPVTDEDVKRVVFDMGPLKTPGVDGFNVDFFHKKN</sequence>
<organism evidence="2 3">
    <name type="scientific">Hibiscus sabdariffa</name>
    <name type="common">roselle</name>
    <dbReference type="NCBI Taxonomy" id="183260"/>
    <lineage>
        <taxon>Eukaryota</taxon>
        <taxon>Viridiplantae</taxon>
        <taxon>Streptophyta</taxon>
        <taxon>Embryophyta</taxon>
        <taxon>Tracheophyta</taxon>
        <taxon>Spermatophyta</taxon>
        <taxon>Magnoliopsida</taxon>
        <taxon>eudicotyledons</taxon>
        <taxon>Gunneridae</taxon>
        <taxon>Pentapetalae</taxon>
        <taxon>rosids</taxon>
        <taxon>malvids</taxon>
        <taxon>Malvales</taxon>
        <taxon>Malvaceae</taxon>
        <taxon>Malvoideae</taxon>
        <taxon>Hibiscus</taxon>
    </lineage>
</organism>
<evidence type="ECO:0000313" key="3">
    <source>
        <dbReference type="Proteomes" id="UP001472677"/>
    </source>
</evidence>
<reference evidence="2 3" key="1">
    <citation type="journal article" date="2024" name="G3 (Bethesda)">
        <title>Genome assembly of Hibiscus sabdariffa L. provides insights into metabolisms of medicinal natural products.</title>
        <authorList>
            <person name="Kim T."/>
        </authorList>
    </citation>
    <scope>NUCLEOTIDE SEQUENCE [LARGE SCALE GENOMIC DNA]</scope>
    <source>
        <strain evidence="2">TK-2024</strain>
        <tissue evidence="2">Old leaves</tissue>
    </source>
</reference>
<comment type="caution">
    <text evidence="2">The sequence shown here is derived from an EMBL/GenBank/DDBJ whole genome shotgun (WGS) entry which is preliminary data.</text>
</comment>
<gene>
    <name evidence="2" type="ORF">V6N12_064993</name>
</gene>
<dbReference type="EMBL" id="JBBPBM010000002">
    <property type="protein sequence ID" value="KAK8596507.1"/>
    <property type="molecule type" value="Genomic_DNA"/>
</dbReference>
<feature type="region of interest" description="Disordered" evidence="1">
    <location>
        <begin position="1"/>
        <end position="24"/>
    </location>
</feature>
<accession>A0ABR2G7F1</accession>
<evidence type="ECO:0000256" key="1">
    <source>
        <dbReference type="SAM" id="MobiDB-lite"/>
    </source>
</evidence>
<name>A0ABR2G7F1_9ROSI</name>